<dbReference type="InterPro" id="IPR011761">
    <property type="entry name" value="ATP-grasp"/>
</dbReference>
<evidence type="ECO:0000256" key="1">
    <source>
        <dbReference type="PROSITE-ProRule" id="PRU00409"/>
    </source>
</evidence>
<evidence type="ECO:0000313" key="4">
    <source>
        <dbReference type="EMBL" id="PAU93852.1"/>
    </source>
</evidence>
<dbReference type="InterPro" id="IPR013651">
    <property type="entry name" value="ATP-grasp_RimK-type"/>
</dbReference>
<dbReference type="InterPro" id="IPR029058">
    <property type="entry name" value="AB_hydrolase_fold"/>
</dbReference>
<dbReference type="Proteomes" id="UP000218831">
    <property type="component" value="Unassembled WGS sequence"/>
</dbReference>
<dbReference type="Gene3D" id="3.30.1490.20">
    <property type="entry name" value="ATP-grasp fold, A domain"/>
    <property type="match status" value="1"/>
</dbReference>
<dbReference type="Gene3D" id="3.40.50.1820">
    <property type="entry name" value="alpha/beta hydrolase"/>
    <property type="match status" value="1"/>
</dbReference>
<feature type="transmembrane region" description="Helical" evidence="2">
    <location>
        <begin position="447"/>
        <end position="471"/>
    </location>
</feature>
<dbReference type="InterPro" id="IPR013815">
    <property type="entry name" value="ATP_grasp_subdomain_1"/>
</dbReference>
<sequence>MIKNITGWKRYVLIYIVALALSHLVISIFQNPLPDQEDPNKTVQLTVVKADQSLSDKEITIGYEDIYSGSEENPPILLLLPGGPEGPEVFQEIIPDLSSEMRILVPHLPGYGSGNDDLPSYSFKTSSIYTFQFLDSLDISGAHVFGFGLGGPSAIHLAHDHPEKIASIGLIASVGVQELELLGSYRLNHAVHGMQLGAVWLLHNTIPHFGLFNAIDIDVSYAKRHYESDQRPLRSQLKELGKPMIILHGKEDPLVPLAAAQEHYRIVPHSKLQLYDADHDLLETHSDSVSQTIISFITDVEEGRATTADNASKERIKEAEKSFSNVDFAKFKGVSLLIIMLIIILGTLISEDLTCIGAGLLVARGLIGFWPATLACFLGILIGDVGLYLAGRVLGRPAIKRAPFKWIISEKDLEKSAQWFKVKGPAIIIATRFLPGSRMPTYFSAGVIRAGFWMFIFYFILAGLVWTPMLVGISKLLGNELLRYFTLYQDYAIWVFLGAVIGIIMFVKLIIPAFSYKGRRLLLSRYRKLTHWQYWWPIVIYTPVTLYIICLGIKYRCLTLFTAVNPAIPDGGFIGESKSAILDLFDNSSAVALYKKIPYDDEFENMLDGADQFMKENDLSFPIVLKPDVGERGKGVSVIKDRYILQDYLSECSEDIIIQEFIDGNEVGIFYYEKPQDEQGDIFSLTKKKLPQIVGDGQQTVQELILSDDETVNMGKEYLKRNEDRLFEIPDEGEQLTLVEIGTHAQGAIFFEGKELITKALTKRMNNICHSAKGFYFGRFDIKVPSCDNLKEGRELKIIEVNGVTSESINIYDDGYSFIDGQKILMEQWKIAFEIGHQVRSNGSEVSSLFSFLKRVFNQTVKTKE</sequence>
<dbReference type="AlphaFoldDB" id="A0A2A2GAL6"/>
<dbReference type="PANTHER" id="PTHR42709">
    <property type="entry name" value="ALKALINE PHOSPHATASE LIKE PROTEIN"/>
    <property type="match status" value="1"/>
</dbReference>
<dbReference type="InterPro" id="IPR032816">
    <property type="entry name" value="VTT_dom"/>
</dbReference>
<keyword evidence="1" id="KW-0547">Nucleotide-binding</keyword>
<feature type="transmembrane region" description="Helical" evidence="2">
    <location>
        <begin position="491"/>
        <end position="514"/>
    </location>
</feature>
<feature type="transmembrane region" description="Helical" evidence="2">
    <location>
        <begin position="331"/>
        <end position="349"/>
    </location>
</feature>
<keyword evidence="5" id="KW-1185">Reference proteome</keyword>
<feature type="transmembrane region" description="Helical" evidence="2">
    <location>
        <begin position="12"/>
        <end position="29"/>
    </location>
</feature>
<feature type="domain" description="ATP-grasp" evidence="3">
    <location>
        <begin position="591"/>
        <end position="827"/>
    </location>
</feature>
<dbReference type="GO" id="GO:0046872">
    <property type="term" value="F:metal ion binding"/>
    <property type="evidence" value="ECO:0007669"/>
    <property type="project" value="InterPro"/>
</dbReference>
<dbReference type="InterPro" id="IPR051311">
    <property type="entry name" value="DedA_domain"/>
</dbReference>
<dbReference type="EMBL" id="NSKE01000006">
    <property type="protein sequence ID" value="PAU93852.1"/>
    <property type="molecule type" value="Genomic_DNA"/>
</dbReference>
<keyword evidence="2" id="KW-1133">Transmembrane helix</keyword>
<protein>
    <recommendedName>
        <fullName evidence="3">ATP-grasp domain-containing protein</fullName>
    </recommendedName>
</protein>
<reference evidence="4 5" key="1">
    <citation type="submission" date="2017-08" db="EMBL/GenBank/DDBJ databases">
        <title>Aliifodinibius alkalisoli sp. nov., isolated from saline alkaline soil.</title>
        <authorList>
            <person name="Liu D."/>
            <person name="Zhang G."/>
        </authorList>
    </citation>
    <scope>NUCLEOTIDE SEQUENCE [LARGE SCALE GENOMIC DNA]</scope>
    <source>
        <strain evidence="4 5">WN023</strain>
    </source>
</reference>
<dbReference type="SUPFAM" id="SSF53474">
    <property type="entry name" value="alpha/beta-Hydrolases"/>
    <property type="match status" value="1"/>
</dbReference>
<dbReference type="Pfam" id="PF00561">
    <property type="entry name" value="Abhydrolase_1"/>
    <property type="match status" value="1"/>
</dbReference>
<proteinExistence type="predicted"/>
<organism evidence="4 5">
    <name type="scientific">Fodinibius salipaludis</name>
    <dbReference type="NCBI Taxonomy" id="2032627"/>
    <lineage>
        <taxon>Bacteria</taxon>
        <taxon>Pseudomonadati</taxon>
        <taxon>Balneolota</taxon>
        <taxon>Balneolia</taxon>
        <taxon>Balneolales</taxon>
        <taxon>Balneolaceae</taxon>
        <taxon>Fodinibius</taxon>
    </lineage>
</organism>
<name>A0A2A2GAL6_9BACT</name>
<dbReference type="RefSeq" id="WP_095606528.1">
    <property type="nucleotide sequence ID" value="NZ_NSKE01000006.1"/>
</dbReference>
<feature type="transmembrane region" description="Helical" evidence="2">
    <location>
        <begin position="369"/>
        <end position="391"/>
    </location>
</feature>
<dbReference type="PROSITE" id="PS50975">
    <property type="entry name" value="ATP_GRASP"/>
    <property type="match status" value="1"/>
</dbReference>
<dbReference type="GO" id="GO:0005886">
    <property type="term" value="C:plasma membrane"/>
    <property type="evidence" value="ECO:0007669"/>
    <property type="project" value="TreeGrafter"/>
</dbReference>
<comment type="caution">
    <text evidence="4">The sequence shown here is derived from an EMBL/GenBank/DDBJ whole genome shotgun (WGS) entry which is preliminary data.</text>
</comment>
<evidence type="ECO:0000259" key="3">
    <source>
        <dbReference type="PROSITE" id="PS50975"/>
    </source>
</evidence>
<dbReference type="PANTHER" id="PTHR42709:SF9">
    <property type="entry name" value="ALKALINE PHOSPHATASE LIKE PROTEIN"/>
    <property type="match status" value="1"/>
</dbReference>
<dbReference type="GO" id="GO:0005524">
    <property type="term" value="F:ATP binding"/>
    <property type="evidence" value="ECO:0007669"/>
    <property type="project" value="UniProtKB-UniRule"/>
</dbReference>
<feature type="transmembrane region" description="Helical" evidence="2">
    <location>
        <begin position="534"/>
        <end position="555"/>
    </location>
</feature>
<dbReference type="OrthoDB" id="9775266at2"/>
<dbReference type="InterPro" id="IPR000073">
    <property type="entry name" value="AB_hydrolase_1"/>
</dbReference>
<keyword evidence="2" id="KW-0812">Transmembrane</keyword>
<accession>A0A2A2GAL6</accession>
<dbReference type="SUPFAM" id="SSF56059">
    <property type="entry name" value="Glutathione synthetase ATP-binding domain-like"/>
    <property type="match status" value="1"/>
</dbReference>
<keyword evidence="2" id="KW-0472">Membrane</keyword>
<keyword evidence="1" id="KW-0067">ATP-binding</keyword>
<dbReference type="Pfam" id="PF09335">
    <property type="entry name" value="VTT_dom"/>
    <property type="match status" value="1"/>
</dbReference>
<evidence type="ECO:0000256" key="2">
    <source>
        <dbReference type="SAM" id="Phobius"/>
    </source>
</evidence>
<evidence type="ECO:0000313" key="5">
    <source>
        <dbReference type="Proteomes" id="UP000218831"/>
    </source>
</evidence>
<gene>
    <name evidence="4" type="ORF">CK503_09270</name>
</gene>
<dbReference type="Pfam" id="PF08443">
    <property type="entry name" value="RimK"/>
    <property type="match status" value="1"/>
</dbReference>